<feature type="compositionally biased region" description="Gly residues" evidence="2">
    <location>
        <begin position="750"/>
        <end position="761"/>
    </location>
</feature>
<keyword evidence="1" id="KW-0175">Coiled coil</keyword>
<feature type="compositionally biased region" description="Basic and acidic residues" evidence="2">
    <location>
        <begin position="715"/>
        <end position="740"/>
    </location>
</feature>
<dbReference type="VEuPathDB" id="FungiDB:MYCTH_2106642"/>
<dbReference type="AlphaFoldDB" id="G2Q5X4"/>
<feature type="compositionally biased region" description="Acidic residues" evidence="2">
    <location>
        <begin position="678"/>
        <end position="687"/>
    </location>
</feature>
<feature type="compositionally biased region" description="Basic and acidic residues" evidence="2">
    <location>
        <begin position="90"/>
        <end position="108"/>
    </location>
</feature>
<proteinExistence type="predicted"/>
<dbReference type="GO" id="GO:0000226">
    <property type="term" value="P:microtubule cytoskeleton organization"/>
    <property type="evidence" value="ECO:0007669"/>
    <property type="project" value="TreeGrafter"/>
</dbReference>
<dbReference type="GeneID" id="11505505"/>
<dbReference type="RefSeq" id="XP_003659095.1">
    <property type="nucleotide sequence ID" value="XM_003659047.1"/>
</dbReference>
<organism evidence="3 4">
    <name type="scientific">Thermothelomyces thermophilus (strain ATCC 42464 / BCRC 31852 / DSM 1799)</name>
    <name type="common">Sporotrichum thermophile</name>
    <dbReference type="NCBI Taxonomy" id="573729"/>
    <lineage>
        <taxon>Eukaryota</taxon>
        <taxon>Fungi</taxon>
        <taxon>Dikarya</taxon>
        <taxon>Ascomycota</taxon>
        <taxon>Pezizomycotina</taxon>
        <taxon>Sordariomycetes</taxon>
        <taxon>Sordariomycetidae</taxon>
        <taxon>Sordariales</taxon>
        <taxon>Chaetomiaceae</taxon>
        <taxon>Thermothelomyces</taxon>
    </lineage>
</organism>
<feature type="region of interest" description="Disordered" evidence="2">
    <location>
        <begin position="641"/>
        <end position="810"/>
    </location>
</feature>
<evidence type="ECO:0000256" key="2">
    <source>
        <dbReference type="SAM" id="MobiDB-lite"/>
    </source>
</evidence>
<feature type="compositionally biased region" description="Basic and acidic residues" evidence="2">
    <location>
        <begin position="780"/>
        <end position="799"/>
    </location>
</feature>
<dbReference type="EMBL" id="CP003002">
    <property type="protein sequence ID" value="AEO53850.1"/>
    <property type="molecule type" value="Genomic_DNA"/>
</dbReference>
<sequence length="823" mass="91762">MEPADLPPKQRATSYADAVRGHKVFSQKSKPEGGKLTENSLPLKESSVIEEPRGVAQKQPQKKGTNLAQAKGSIPGPKDSQQGSSQAKQPRKDSHLKSSYAKTRDVREGQVTPQFSYAEAVKGKTLLRTPQLTDSEGHKAGPASPAPSNVPIPESPPEASPSSQCKQPDDGIGSSNKPSGDVVVWQGDNRISCHQAWPDEASGFVHHHAVGFVTEKASHNHPAYMRSSHAKRHAHHGRSGGGKGQAIMAQSESKRRKMAEERDERQARLIYCHDLGLISLWESQYEWDVLVTCGKYSWRLHHDILCRESEWFKARLPPKDPNGGYVTFDCNGHDEKQLANALYFMYLRTCEYEPGLHLRSALDGRPLQRAVFAYLAAASVAHPRAQAAALRALHAAARRLRLFFDRTPPQTVRALDLAPLHAPLAAALAMAFEQGPALRPVLAPPAASPSASSFGDDGCGDGEGGEREEKEEEEKKEEEKKEEEKKEEEKKEEEKKEEEKKEEEKKEEEKKEEEKKEEEKKEEEKKEEEKKEEEKKEEEEKEEEKEKKEKEKKKEKEEERETQETERADMVPLRAALAHLCDVALPWLALNEGFVETLMTEWMPGLWMNVVSDAIWFGAQGVLDEMWAVLEEAIAPREHKTAAAPGAGLGGDGVGGAGDGAEDGRPTSGSKKRRRNAEEEEEREEELQSPGEFEIWRDGQPGEPATPPRWRRPQRREDETDDRMINGERLSPEQQREVAKENLLAPTERGAGGPPRGGVGRGMLQLRHNFTDPDPGLHSSGHDSDGNEARRGRGDDWDVRNTAGDAMSHNGVDRVVRNMALLR</sequence>
<dbReference type="OMA" id="WANIKRE"/>
<evidence type="ECO:0000313" key="3">
    <source>
        <dbReference type="EMBL" id="AEO53850.1"/>
    </source>
</evidence>
<feature type="compositionally biased region" description="Gly residues" evidence="2">
    <location>
        <begin position="647"/>
        <end position="659"/>
    </location>
</feature>
<dbReference type="GO" id="GO:0015630">
    <property type="term" value="C:microtubule cytoskeleton"/>
    <property type="evidence" value="ECO:0007669"/>
    <property type="project" value="TreeGrafter"/>
</dbReference>
<dbReference type="InParanoid" id="G2Q5X4"/>
<dbReference type="InterPro" id="IPR051483">
    <property type="entry name" value="MAP7_domain-containing"/>
</dbReference>
<gene>
    <name evidence="3" type="ORF">MYCTH_2106642</name>
</gene>
<dbReference type="eggNOG" id="ENOG502RS8D">
    <property type="taxonomic scope" value="Eukaryota"/>
</dbReference>
<name>G2Q5X4_THET4</name>
<dbReference type="PANTHER" id="PTHR15073:SF1">
    <property type="entry name" value="RETICULOCYTE-BINDING PROTEIN HOMOLOG 2A"/>
    <property type="match status" value="1"/>
</dbReference>
<keyword evidence="4" id="KW-1185">Reference proteome</keyword>
<dbReference type="KEGG" id="mtm:MYCTH_2106642"/>
<reference evidence="3 4" key="1">
    <citation type="journal article" date="2011" name="Nat. Biotechnol.">
        <title>Comparative genomic analysis of the thermophilic biomass-degrading fungi Myceliophthora thermophila and Thielavia terrestris.</title>
        <authorList>
            <person name="Berka R.M."/>
            <person name="Grigoriev I.V."/>
            <person name="Otillar R."/>
            <person name="Salamov A."/>
            <person name="Grimwood J."/>
            <person name="Reid I."/>
            <person name="Ishmael N."/>
            <person name="John T."/>
            <person name="Darmond C."/>
            <person name="Moisan M.-C."/>
            <person name="Henrissat B."/>
            <person name="Coutinho P.M."/>
            <person name="Lombard V."/>
            <person name="Natvig D.O."/>
            <person name="Lindquist E."/>
            <person name="Schmutz J."/>
            <person name="Lucas S."/>
            <person name="Harris P."/>
            <person name="Powlowski J."/>
            <person name="Bellemare A."/>
            <person name="Taylor D."/>
            <person name="Butler G."/>
            <person name="de Vries R.P."/>
            <person name="Allijn I.E."/>
            <person name="van den Brink J."/>
            <person name="Ushinsky S."/>
            <person name="Storms R."/>
            <person name="Powell A.J."/>
            <person name="Paulsen I.T."/>
            <person name="Elbourne L.D.H."/>
            <person name="Baker S.E."/>
            <person name="Magnuson J."/>
            <person name="LaBoissiere S."/>
            <person name="Clutterbuck A.J."/>
            <person name="Martinez D."/>
            <person name="Wogulis M."/>
            <person name="de Leon A.L."/>
            <person name="Rey M.W."/>
            <person name="Tsang A."/>
        </authorList>
    </citation>
    <scope>NUCLEOTIDE SEQUENCE [LARGE SCALE GENOMIC DNA]</scope>
    <source>
        <strain evidence="4">ATCC 42464 / BCRC 31852 / DSM 1799</strain>
    </source>
</reference>
<feature type="region of interest" description="Disordered" evidence="2">
    <location>
        <begin position="442"/>
        <end position="567"/>
    </location>
</feature>
<dbReference type="PANTHER" id="PTHR15073">
    <property type="entry name" value="MICROTUBULE-ASSOCIATED PROTEIN"/>
    <property type="match status" value="1"/>
</dbReference>
<dbReference type="HOGENOM" id="CLU_343936_0_0_1"/>
<feature type="compositionally biased region" description="Basic and acidic residues" evidence="2">
    <location>
        <begin position="477"/>
        <end position="534"/>
    </location>
</feature>
<evidence type="ECO:0000313" key="4">
    <source>
        <dbReference type="Proteomes" id="UP000007322"/>
    </source>
</evidence>
<dbReference type="Proteomes" id="UP000007322">
    <property type="component" value="Chromosome 1"/>
</dbReference>
<feature type="compositionally biased region" description="Polar residues" evidence="2">
    <location>
        <begin position="79"/>
        <end position="88"/>
    </location>
</feature>
<dbReference type="OrthoDB" id="4586499at2759"/>
<evidence type="ECO:0008006" key="5">
    <source>
        <dbReference type="Google" id="ProtNLM"/>
    </source>
</evidence>
<feature type="region of interest" description="Disordered" evidence="2">
    <location>
        <begin position="224"/>
        <end position="260"/>
    </location>
</feature>
<feature type="compositionally biased region" description="Basic residues" evidence="2">
    <location>
        <begin position="228"/>
        <end position="238"/>
    </location>
</feature>
<accession>G2Q5X4</accession>
<evidence type="ECO:0000256" key="1">
    <source>
        <dbReference type="ARBA" id="ARBA00023054"/>
    </source>
</evidence>
<feature type="compositionally biased region" description="Polar residues" evidence="2">
    <location>
        <begin position="58"/>
        <end position="68"/>
    </location>
</feature>
<feature type="compositionally biased region" description="Pro residues" evidence="2">
    <location>
        <begin position="144"/>
        <end position="159"/>
    </location>
</feature>
<feature type="region of interest" description="Disordered" evidence="2">
    <location>
        <begin position="1"/>
        <end position="183"/>
    </location>
</feature>
<feature type="compositionally biased region" description="Basic and acidic residues" evidence="2">
    <location>
        <begin position="544"/>
        <end position="567"/>
    </location>
</feature>
<protein>
    <recommendedName>
        <fullName evidence="5">BTB domain-containing protein</fullName>
    </recommendedName>
</protein>